<feature type="transmembrane region" description="Helical" evidence="1">
    <location>
        <begin position="166"/>
        <end position="185"/>
    </location>
</feature>
<dbReference type="InterPro" id="IPR018710">
    <property type="entry name" value="DUF2232"/>
</dbReference>
<proteinExistence type="predicted"/>
<dbReference type="EMBL" id="FOMT01000006">
    <property type="protein sequence ID" value="SFF16183.1"/>
    <property type="molecule type" value="Genomic_DNA"/>
</dbReference>
<name>A0A1I2GG72_9BACL</name>
<dbReference type="AlphaFoldDB" id="A0A1I2GG72"/>
<dbReference type="Proteomes" id="UP000198855">
    <property type="component" value="Unassembled WGS sequence"/>
</dbReference>
<dbReference type="PANTHER" id="PTHR41324">
    <property type="entry name" value="MEMBRANE PROTEIN-RELATED"/>
    <property type="match status" value="1"/>
</dbReference>
<dbReference type="STRING" id="1045775.SAMN05216378_5201"/>
<keyword evidence="3" id="KW-1185">Reference proteome</keyword>
<gene>
    <name evidence="2" type="ORF">SAMN05216378_5201</name>
</gene>
<dbReference type="OrthoDB" id="2987886at2"/>
<reference evidence="3" key="1">
    <citation type="submission" date="2016-10" db="EMBL/GenBank/DDBJ databases">
        <authorList>
            <person name="Varghese N."/>
            <person name="Submissions S."/>
        </authorList>
    </citation>
    <scope>NUCLEOTIDE SEQUENCE [LARGE SCALE GENOMIC DNA]</scope>
    <source>
        <strain evidence="3">CGMCC 1.10784</strain>
    </source>
</reference>
<feature type="transmembrane region" description="Helical" evidence="1">
    <location>
        <begin position="59"/>
        <end position="86"/>
    </location>
</feature>
<keyword evidence="1" id="KW-0472">Membrane</keyword>
<dbReference type="PANTHER" id="PTHR41324:SF1">
    <property type="entry name" value="DUF2232 DOMAIN-CONTAINING PROTEIN"/>
    <property type="match status" value="1"/>
</dbReference>
<evidence type="ECO:0000313" key="2">
    <source>
        <dbReference type="EMBL" id="SFF16183.1"/>
    </source>
</evidence>
<accession>A0A1I2GG72</accession>
<sequence length="303" mass="34327">MKGKPSMKAVLWSGASLLLILSLAVPVFNMLTIMLLMVPYVILFTTLSTRSFLLHLVPVWIIAAVILGPSVLIIALFFLIPAMVMGQMYRKRASAPYILRRTTLTILFCLLAELLLFEGVLNQSFIDQIGEFVRALVSDLETEHVLPKEWDSDYTESLIRVMIHSIPQAIILISFVYAVITQYFARKILASSIEDIPTMPKAKDWMLPRIMVFFYLVVYILEIFADTSSSSFYSVALMNLVPLMRYAFTIQAIGFFFYIAHQRKWNKTVPVIIAIPLLIFPPLSLIGVLDAAFPIRKSFSKSS</sequence>
<feature type="transmembrane region" description="Helical" evidence="1">
    <location>
        <begin position="206"/>
        <end position="225"/>
    </location>
</feature>
<feature type="transmembrane region" description="Helical" evidence="1">
    <location>
        <begin position="271"/>
        <end position="293"/>
    </location>
</feature>
<keyword evidence="1" id="KW-1133">Transmembrane helix</keyword>
<protein>
    <submittedName>
        <fullName evidence="2">Uncharacterized conserved protein YybS, DUF2232 family</fullName>
    </submittedName>
</protein>
<dbReference type="Pfam" id="PF09991">
    <property type="entry name" value="DUF2232"/>
    <property type="match status" value="1"/>
</dbReference>
<organism evidence="2 3">
    <name type="scientific">Paenibacillus catalpae</name>
    <dbReference type="NCBI Taxonomy" id="1045775"/>
    <lineage>
        <taxon>Bacteria</taxon>
        <taxon>Bacillati</taxon>
        <taxon>Bacillota</taxon>
        <taxon>Bacilli</taxon>
        <taxon>Bacillales</taxon>
        <taxon>Paenibacillaceae</taxon>
        <taxon>Paenibacillus</taxon>
    </lineage>
</organism>
<feature type="transmembrane region" description="Helical" evidence="1">
    <location>
        <begin position="98"/>
        <end position="117"/>
    </location>
</feature>
<evidence type="ECO:0000256" key="1">
    <source>
        <dbReference type="SAM" id="Phobius"/>
    </source>
</evidence>
<keyword evidence="1" id="KW-0812">Transmembrane</keyword>
<evidence type="ECO:0000313" key="3">
    <source>
        <dbReference type="Proteomes" id="UP000198855"/>
    </source>
</evidence>
<feature type="transmembrane region" description="Helical" evidence="1">
    <location>
        <begin position="231"/>
        <end position="259"/>
    </location>
</feature>